<organism evidence="2 3">
    <name type="scientific">Yersinia aldovae</name>
    <dbReference type="NCBI Taxonomy" id="29483"/>
    <lineage>
        <taxon>Bacteria</taxon>
        <taxon>Pseudomonadati</taxon>
        <taxon>Pseudomonadota</taxon>
        <taxon>Gammaproteobacteria</taxon>
        <taxon>Enterobacterales</taxon>
        <taxon>Yersiniaceae</taxon>
        <taxon>Yersinia</taxon>
    </lineage>
</organism>
<evidence type="ECO:0000256" key="1">
    <source>
        <dbReference type="SAM" id="Phobius"/>
    </source>
</evidence>
<reference evidence="2 3" key="1">
    <citation type="submission" date="2015-03" db="EMBL/GenBank/DDBJ databases">
        <authorList>
            <person name="Murphy D."/>
        </authorList>
    </citation>
    <scope>NUCLEOTIDE SEQUENCE [LARGE SCALE GENOMIC DNA]</scope>
    <source>
        <strain evidence="2 3">IP06005</strain>
    </source>
</reference>
<gene>
    <name evidence="2" type="ORF">ERS137965_02324</name>
</gene>
<sequence length="239" mass="25585">MLDITRSRQGIVDDTDVRQMWHGEGEKLPVPVLPEPQYAQPVEAATANCNAGQKKMLASLARRVISTFPAALFSWQAVVLGGQLLCCSAGIVLTVVSGGAAPLLILAGIGLAIAIADIACLIHHQRHGLPMEHDSIANAVYFIARCFFEQQKSQDLGSSVSLGARALLTVVVVGQPFWCTTLGLNVPIFRQISIASYSALAFMRYGATGLPVTGLQVSVPFFRLLARLFPNEDVNGATR</sequence>
<dbReference type="STRING" id="1453495.AT01_1121"/>
<keyword evidence="1" id="KW-0472">Membrane</keyword>
<feature type="transmembrane region" description="Helical" evidence="1">
    <location>
        <begin position="64"/>
        <end position="93"/>
    </location>
</feature>
<evidence type="ECO:0000313" key="3">
    <source>
        <dbReference type="Proteomes" id="UP000041595"/>
    </source>
</evidence>
<dbReference type="Proteomes" id="UP000041595">
    <property type="component" value="Unassembled WGS sequence"/>
</dbReference>
<name>A0A0T9U4P5_YERAL</name>
<keyword evidence="1" id="KW-0812">Transmembrane</keyword>
<evidence type="ECO:0000313" key="2">
    <source>
        <dbReference type="EMBL" id="CNL19398.1"/>
    </source>
</evidence>
<dbReference type="EMBL" id="CQEJ01000012">
    <property type="protein sequence ID" value="CNL19398.1"/>
    <property type="molecule type" value="Genomic_DNA"/>
</dbReference>
<proteinExistence type="predicted"/>
<feature type="transmembrane region" description="Helical" evidence="1">
    <location>
        <begin position="99"/>
        <end position="122"/>
    </location>
</feature>
<keyword evidence="1" id="KW-1133">Transmembrane helix</keyword>
<dbReference type="RefSeq" id="WP_004700448.1">
    <property type="nucleotide sequence ID" value="NZ_CABHQE010000059.1"/>
</dbReference>
<protein>
    <submittedName>
        <fullName evidence="2">Pathogenicity island 2 effector protein SseG</fullName>
    </submittedName>
</protein>
<accession>A0A0T9U4P5</accession>
<dbReference type="AlphaFoldDB" id="A0A0T9U4P5"/>
<dbReference type="eggNOG" id="ENOG50318SW">
    <property type="taxonomic scope" value="Bacteria"/>
</dbReference>